<reference evidence="5" key="1">
    <citation type="journal article" date="2014" name="Int. J. Syst. Evol. Microbiol.">
        <title>Complete genome sequence of Corynebacterium casei LMG S-19264T (=DSM 44701T), isolated from a smear-ripened cheese.</title>
        <authorList>
            <consortium name="US DOE Joint Genome Institute (JGI-PGF)"/>
            <person name="Walter F."/>
            <person name="Albersmeier A."/>
            <person name="Kalinowski J."/>
            <person name="Ruckert C."/>
        </authorList>
    </citation>
    <scope>NUCLEOTIDE SEQUENCE</scope>
    <source>
        <strain evidence="5">KCTC 12368</strain>
    </source>
</reference>
<dbReference type="SMART" id="SM00382">
    <property type="entry name" value="AAA"/>
    <property type="match status" value="1"/>
</dbReference>
<dbReference type="SUPFAM" id="SSF52540">
    <property type="entry name" value="P-loop containing nucleoside triphosphate hydrolases"/>
    <property type="match status" value="1"/>
</dbReference>
<dbReference type="Pfam" id="PF00005">
    <property type="entry name" value="ABC_tran"/>
    <property type="match status" value="1"/>
</dbReference>
<keyword evidence="1" id="KW-0813">Transport</keyword>
<sequence>MLEIKANKAAKRFQYDWIFRDLSLKITPNENIAIIGSNGSGKSTLLKCLAGTSPLTEGSFTYFLENKEISANDIYQYLAIAAPYLELPEEFTLSELLEFHFSFTSPLKGLDANKMMEIMYLTDSKDKQVSYFSSGMKQRLKLGLCFFSSKPLLLLDEPSANLDLKGLAWYLDLVQGYGSDKTLIIASNDVREYDFCTQMVEIETFKLKKAI</sequence>
<protein>
    <submittedName>
        <fullName evidence="5">Heme ABC exporter ATP-binding protein CcmA</fullName>
    </submittedName>
</protein>
<evidence type="ECO:0000259" key="4">
    <source>
        <dbReference type="PROSITE" id="PS50893"/>
    </source>
</evidence>
<organism evidence="5 6">
    <name type="scientific">Echinicola pacifica</name>
    <dbReference type="NCBI Taxonomy" id="346377"/>
    <lineage>
        <taxon>Bacteria</taxon>
        <taxon>Pseudomonadati</taxon>
        <taxon>Bacteroidota</taxon>
        <taxon>Cytophagia</taxon>
        <taxon>Cytophagales</taxon>
        <taxon>Cyclobacteriaceae</taxon>
        <taxon>Echinicola</taxon>
    </lineage>
</organism>
<dbReference type="GO" id="GO:0005524">
    <property type="term" value="F:ATP binding"/>
    <property type="evidence" value="ECO:0007669"/>
    <property type="project" value="UniProtKB-KW"/>
</dbReference>
<dbReference type="EMBL" id="BMWX01000003">
    <property type="protein sequence ID" value="GGZ27477.1"/>
    <property type="molecule type" value="Genomic_DNA"/>
</dbReference>
<dbReference type="PROSITE" id="PS50893">
    <property type="entry name" value="ABC_TRANSPORTER_2"/>
    <property type="match status" value="1"/>
</dbReference>
<dbReference type="InterPro" id="IPR003439">
    <property type="entry name" value="ABC_transporter-like_ATP-bd"/>
</dbReference>
<dbReference type="Gene3D" id="3.40.50.300">
    <property type="entry name" value="P-loop containing nucleotide triphosphate hydrolases"/>
    <property type="match status" value="1"/>
</dbReference>
<evidence type="ECO:0000256" key="1">
    <source>
        <dbReference type="ARBA" id="ARBA00022448"/>
    </source>
</evidence>
<dbReference type="InterPro" id="IPR017871">
    <property type="entry name" value="ABC_transporter-like_CS"/>
</dbReference>
<keyword evidence="3 5" id="KW-0067">ATP-binding</keyword>
<dbReference type="InterPro" id="IPR003593">
    <property type="entry name" value="AAA+_ATPase"/>
</dbReference>
<reference evidence="5" key="2">
    <citation type="submission" date="2020-09" db="EMBL/GenBank/DDBJ databases">
        <authorList>
            <person name="Sun Q."/>
            <person name="Kim S."/>
        </authorList>
    </citation>
    <scope>NUCLEOTIDE SEQUENCE</scope>
    <source>
        <strain evidence="5">KCTC 12368</strain>
    </source>
</reference>
<dbReference type="GO" id="GO:0016887">
    <property type="term" value="F:ATP hydrolysis activity"/>
    <property type="evidence" value="ECO:0007669"/>
    <property type="project" value="InterPro"/>
</dbReference>
<dbReference type="PANTHER" id="PTHR42939">
    <property type="entry name" value="ABC TRANSPORTER ATP-BINDING PROTEIN ALBC-RELATED"/>
    <property type="match status" value="1"/>
</dbReference>
<dbReference type="Proteomes" id="UP000619457">
    <property type="component" value="Unassembled WGS sequence"/>
</dbReference>
<keyword evidence="2" id="KW-0547">Nucleotide-binding</keyword>
<evidence type="ECO:0000256" key="3">
    <source>
        <dbReference type="ARBA" id="ARBA00022840"/>
    </source>
</evidence>
<name>A0A918Q1H6_9BACT</name>
<dbReference type="PANTHER" id="PTHR42939:SF1">
    <property type="entry name" value="ABC TRANSPORTER ATP-BINDING PROTEIN ALBC-RELATED"/>
    <property type="match status" value="1"/>
</dbReference>
<dbReference type="PROSITE" id="PS00211">
    <property type="entry name" value="ABC_TRANSPORTER_1"/>
    <property type="match status" value="1"/>
</dbReference>
<dbReference type="InterPro" id="IPR051782">
    <property type="entry name" value="ABC_Transporter_VariousFunc"/>
</dbReference>
<evidence type="ECO:0000256" key="2">
    <source>
        <dbReference type="ARBA" id="ARBA00022741"/>
    </source>
</evidence>
<evidence type="ECO:0000313" key="5">
    <source>
        <dbReference type="EMBL" id="GGZ27477.1"/>
    </source>
</evidence>
<dbReference type="RefSeq" id="WP_018473051.1">
    <property type="nucleotide sequence ID" value="NZ_BMWX01000003.1"/>
</dbReference>
<keyword evidence="6" id="KW-1185">Reference proteome</keyword>
<evidence type="ECO:0000313" key="6">
    <source>
        <dbReference type="Proteomes" id="UP000619457"/>
    </source>
</evidence>
<dbReference type="AlphaFoldDB" id="A0A918Q1H6"/>
<feature type="domain" description="ABC transporter" evidence="4">
    <location>
        <begin position="4"/>
        <end position="211"/>
    </location>
</feature>
<gene>
    <name evidence="5" type="ORF">GCM10007049_20390</name>
</gene>
<dbReference type="InterPro" id="IPR027417">
    <property type="entry name" value="P-loop_NTPase"/>
</dbReference>
<proteinExistence type="predicted"/>
<accession>A0A918Q1H6</accession>
<comment type="caution">
    <text evidence="5">The sequence shown here is derived from an EMBL/GenBank/DDBJ whole genome shotgun (WGS) entry which is preliminary data.</text>
</comment>